<evidence type="ECO:0000256" key="2">
    <source>
        <dbReference type="ARBA" id="ARBA00022475"/>
    </source>
</evidence>
<feature type="transmembrane region" description="Helical" evidence="7">
    <location>
        <begin position="341"/>
        <end position="358"/>
    </location>
</feature>
<dbReference type="PIRSF" id="PIRSF006066">
    <property type="entry name" value="HI0050"/>
    <property type="match status" value="1"/>
</dbReference>
<comment type="caution">
    <text evidence="9">The sequence shown here is derived from an EMBL/GenBank/DDBJ whole genome shotgun (WGS) entry which is preliminary data.</text>
</comment>
<keyword evidence="4 7" id="KW-0812">Transmembrane</keyword>
<feature type="transmembrane region" description="Helical" evidence="7">
    <location>
        <begin position="186"/>
        <end position="202"/>
    </location>
</feature>
<evidence type="ECO:0000259" key="8">
    <source>
        <dbReference type="Pfam" id="PF06808"/>
    </source>
</evidence>
<feature type="transmembrane region" description="Helical" evidence="7">
    <location>
        <begin position="402"/>
        <end position="426"/>
    </location>
</feature>
<protein>
    <submittedName>
        <fullName evidence="9">TRAP transporter large permease</fullName>
    </submittedName>
</protein>
<dbReference type="EMBL" id="JBHDLJ010000003">
    <property type="protein sequence ID" value="MFB0833925.1"/>
    <property type="molecule type" value="Genomic_DNA"/>
</dbReference>
<gene>
    <name evidence="9" type="ORF">ACETWP_04925</name>
</gene>
<dbReference type="NCBIfam" id="TIGR00786">
    <property type="entry name" value="dctM"/>
    <property type="match status" value="1"/>
</dbReference>
<evidence type="ECO:0000313" key="10">
    <source>
        <dbReference type="Proteomes" id="UP001575652"/>
    </source>
</evidence>
<keyword evidence="5 7" id="KW-1133">Transmembrane helix</keyword>
<keyword evidence="6 7" id="KW-0472">Membrane</keyword>
<name>A0ABV4UK10_9MICC</name>
<evidence type="ECO:0000256" key="4">
    <source>
        <dbReference type="ARBA" id="ARBA00022692"/>
    </source>
</evidence>
<evidence type="ECO:0000256" key="7">
    <source>
        <dbReference type="SAM" id="Phobius"/>
    </source>
</evidence>
<proteinExistence type="predicted"/>
<feature type="transmembrane region" description="Helical" evidence="7">
    <location>
        <begin position="277"/>
        <end position="298"/>
    </location>
</feature>
<feature type="transmembrane region" description="Helical" evidence="7">
    <location>
        <begin position="318"/>
        <end position="336"/>
    </location>
</feature>
<dbReference type="InterPro" id="IPR010656">
    <property type="entry name" value="DctM"/>
</dbReference>
<keyword evidence="10" id="KW-1185">Reference proteome</keyword>
<dbReference type="PANTHER" id="PTHR33362">
    <property type="entry name" value="SIALIC ACID TRAP TRANSPORTER PERMEASE PROTEIN SIAT-RELATED"/>
    <property type="match status" value="1"/>
</dbReference>
<organism evidence="9 10">
    <name type="scientific">Arthrobacter halodurans</name>
    <dbReference type="NCBI Taxonomy" id="516699"/>
    <lineage>
        <taxon>Bacteria</taxon>
        <taxon>Bacillati</taxon>
        <taxon>Actinomycetota</taxon>
        <taxon>Actinomycetes</taxon>
        <taxon>Micrococcales</taxon>
        <taxon>Micrococcaceae</taxon>
        <taxon>Arthrobacter</taxon>
    </lineage>
</organism>
<reference evidence="9 10" key="1">
    <citation type="submission" date="2024-09" db="EMBL/GenBank/DDBJ databases">
        <authorList>
            <person name="Salinas-Garcia M.A."/>
            <person name="Prieme A."/>
        </authorList>
    </citation>
    <scope>NUCLEOTIDE SEQUENCE [LARGE SCALE GENOMIC DNA]</scope>
    <source>
        <strain evidence="9 10">DSM 21081</strain>
    </source>
</reference>
<evidence type="ECO:0000256" key="3">
    <source>
        <dbReference type="ARBA" id="ARBA00022519"/>
    </source>
</evidence>
<dbReference type="RefSeq" id="WP_373971102.1">
    <property type="nucleotide sequence ID" value="NZ_JBHDLJ010000003.1"/>
</dbReference>
<evidence type="ECO:0000256" key="6">
    <source>
        <dbReference type="ARBA" id="ARBA00023136"/>
    </source>
</evidence>
<sequence length="434" mass="44826">MDIATTLALVLLFGVVTLLALGAPIAIGIGLASAAAMMVGLGPENGMQTSAQRMFTGTTSFTLLAIPFFILAGVIMNNGGISRRLVDAAKVLSGRLPGSLAHTNVVANMMFGSISGSGVASAAAVGGTMGPMQAKEGYRAEFSAATNIASAPAGLLIPPSNTLIVYSLVSGTSIAALFLAGYLPGILWGLATMVVVAVYAWRRKLKAQSPGSLRAGLKVLLDAVPSLLLIVIVIGGIVGGVFTATEGSAIAVVYALLLSFVYRTIKVRELPSILIESTKITAAVMILIGVSSIMSWVMSYAGIPDLIASTLLGITDNTVMILILMNIVLLLVGTFMDPTPAVLIFTPIFLPIALGFGMDPVHFGIMIVFNLCIGTITPPVGPVLFVGARIAGLRIESVIRSLLPYFAVLVATLMVVTFVPALSLWLPGVAGLMP</sequence>
<accession>A0ABV4UK10</accession>
<keyword evidence="3" id="KW-0997">Cell inner membrane</keyword>
<evidence type="ECO:0000256" key="1">
    <source>
        <dbReference type="ARBA" id="ARBA00004429"/>
    </source>
</evidence>
<dbReference type="Proteomes" id="UP001575652">
    <property type="component" value="Unassembled WGS sequence"/>
</dbReference>
<dbReference type="Pfam" id="PF06808">
    <property type="entry name" value="DctM"/>
    <property type="match status" value="1"/>
</dbReference>
<dbReference type="InterPro" id="IPR004681">
    <property type="entry name" value="TRAP_DctM"/>
</dbReference>
<feature type="transmembrane region" description="Helical" evidence="7">
    <location>
        <begin position="223"/>
        <end position="242"/>
    </location>
</feature>
<keyword evidence="2" id="KW-1003">Cell membrane</keyword>
<comment type="subcellular location">
    <subcellularLocation>
        <location evidence="1">Cell inner membrane</location>
        <topology evidence="1">Multi-pass membrane protein</topology>
    </subcellularLocation>
</comment>
<feature type="domain" description="TRAP C4-dicarboxylate transport system permease DctM subunit" evidence="8">
    <location>
        <begin position="14"/>
        <end position="422"/>
    </location>
</feature>
<evidence type="ECO:0000256" key="5">
    <source>
        <dbReference type="ARBA" id="ARBA00022989"/>
    </source>
</evidence>
<feature type="transmembrane region" description="Helical" evidence="7">
    <location>
        <begin position="58"/>
        <end position="76"/>
    </location>
</feature>
<feature type="transmembrane region" description="Helical" evidence="7">
    <location>
        <begin position="364"/>
        <end position="390"/>
    </location>
</feature>
<dbReference type="PANTHER" id="PTHR33362:SF2">
    <property type="entry name" value="TRAP TRANSPORTER LARGE PERMEASE PROTEIN"/>
    <property type="match status" value="1"/>
</dbReference>
<evidence type="ECO:0000313" key="9">
    <source>
        <dbReference type="EMBL" id="MFB0833925.1"/>
    </source>
</evidence>